<dbReference type="Gene3D" id="3.30.300.30">
    <property type="match status" value="1"/>
</dbReference>
<evidence type="ECO:0000256" key="6">
    <source>
        <dbReference type="ARBA" id="ARBA00022989"/>
    </source>
</evidence>
<evidence type="ECO:0000256" key="5">
    <source>
        <dbReference type="ARBA" id="ARBA00022692"/>
    </source>
</evidence>
<proteinExistence type="inferred from homology"/>
<evidence type="ECO:0000313" key="14">
    <source>
        <dbReference type="Proteomes" id="UP000657177"/>
    </source>
</evidence>
<dbReference type="Pfam" id="PF08345">
    <property type="entry name" value="YscJ_FliF_C"/>
    <property type="match status" value="1"/>
</dbReference>
<evidence type="ECO:0000256" key="7">
    <source>
        <dbReference type="ARBA" id="ARBA00023136"/>
    </source>
</evidence>
<comment type="caution">
    <text evidence="13">The sequence shown here is derived from an EMBL/GenBank/DDBJ whole genome shotgun (WGS) entry which is preliminary data.</text>
</comment>
<dbReference type="InterPro" id="IPR013556">
    <property type="entry name" value="Flag_M-ring_C"/>
</dbReference>
<feature type="domain" description="Flagellar M-ring C-terminal" evidence="12">
    <location>
        <begin position="248"/>
        <end position="395"/>
    </location>
</feature>
<dbReference type="InterPro" id="IPR045851">
    <property type="entry name" value="AMP-bd_C_sf"/>
</dbReference>
<evidence type="ECO:0000313" key="13">
    <source>
        <dbReference type="EMBL" id="MBA2132212.1"/>
    </source>
</evidence>
<keyword evidence="6 10" id="KW-1133">Transmembrane helix</keyword>
<sequence>MGELIQQIRQIWESMDKRKRLIFAGGMLFLLLLLILVITLNKPEYELLYGNLQQTEQDEIIGRLREMGIPYRKEYNALYVANASEVRAELMKAGIPKGGIIGWEIFDRSSLGATTFLNTVNYQRALQDEIRRTLRQIEGVIDAAVIVTLPEPAPVFEDEKKEPTVSITLNLRQPNILSKSQVQAIVNFVAGCVAGMRPEQVTIIDNFANDLTAALRTNSALDGSLLEQQMAYKKRMEQEYKQRIESVLGRVYGLNNVAATVNVTLNFDYQEIRKEIYGDRGVPRSEQEIFETYTGTGIMPYGIPGTDSNITQYRLGGTEQESTYERSERIVNTEINKIEEHLLKQGPIIERISASVVIGHRLSVAEVAQIEETVAATVGALPARGDQITVFSREFFTQEPDAITTPKERQASLWPVLAVAGVGAALLGWYLVIRMQRRRRQEQQAIDLVVDDTAGEAAAAEELSPEDKKRREREEFILEMARTEPQNMVAILRTWMSED</sequence>
<dbReference type="GO" id="GO:0009431">
    <property type="term" value="C:bacterial-type flagellum basal body, MS ring"/>
    <property type="evidence" value="ECO:0007669"/>
    <property type="project" value="InterPro"/>
</dbReference>
<dbReference type="InterPro" id="IPR043427">
    <property type="entry name" value="YscJ/FliF"/>
</dbReference>
<keyword evidence="13" id="KW-0969">Cilium</keyword>
<evidence type="ECO:0000256" key="1">
    <source>
        <dbReference type="ARBA" id="ARBA00004117"/>
    </source>
</evidence>
<evidence type="ECO:0000256" key="10">
    <source>
        <dbReference type="SAM" id="Phobius"/>
    </source>
</evidence>
<keyword evidence="4" id="KW-1003">Cell membrane</keyword>
<keyword evidence="14" id="KW-1185">Reference proteome</keyword>
<dbReference type="GO" id="GO:0003774">
    <property type="term" value="F:cytoskeletal motor activity"/>
    <property type="evidence" value="ECO:0007669"/>
    <property type="project" value="InterPro"/>
</dbReference>
<gene>
    <name evidence="13" type="primary">fliF</name>
    <name evidence="13" type="ORF">G5B42_01410</name>
</gene>
<dbReference type="PRINTS" id="PR01009">
    <property type="entry name" value="FLGMRINGFLIF"/>
</dbReference>
<dbReference type="PANTHER" id="PTHR30046">
    <property type="entry name" value="FLAGELLAR M-RING PROTEIN"/>
    <property type="match status" value="1"/>
</dbReference>
<keyword evidence="5 10" id="KW-0812">Transmembrane</keyword>
<evidence type="ECO:0000256" key="8">
    <source>
        <dbReference type="ARBA" id="ARBA00023143"/>
    </source>
</evidence>
<feature type="domain" description="Flagellar M-ring N-terminal" evidence="11">
    <location>
        <begin position="41"/>
        <end position="212"/>
    </location>
</feature>
<dbReference type="InterPro" id="IPR000067">
    <property type="entry name" value="FlgMring_FliF"/>
</dbReference>
<comment type="function">
    <text evidence="9">The M ring may be actively involved in energy transduction.</text>
</comment>
<evidence type="ECO:0000256" key="3">
    <source>
        <dbReference type="ARBA" id="ARBA00007971"/>
    </source>
</evidence>
<dbReference type="PANTHER" id="PTHR30046:SF0">
    <property type="entry name" value="FLAGELLAR M-RING PROTEIN"/>
    <property type="match status" value="1"/>
</dbReference>
<keyword evidence="13" id="KW-0282">Flagellum</keyword>
<comment type="subcellular location">
    <subcellularLocation>
        <location evidence="1 9">Bacterial flagellum basal body</location>
    </subcellularLocation>
    <subcellularLocation>
        <location evidence="2">Cell membrane</location>
        <topology evidence="2">Multi-pass membrane protein</topology>
    </subcellularLocation>
</comment>
<evidence type="ECO:0000256" key="4">
    <source>
        <dbReference type="ARBA" id="ARBA00022475"/>
    </source>
</evidence>
<dbReference type="EMBL" id="JAAKDE010000003">
    <property type="protein sequence ID" value="MBA2132212.1"/>
    <property type="molecule type" value="Genomic_DNA"/>
</dbReference>
<evidence type="ECO:0000259" key="12">
    <source>
        <dbReference type="Pfam" id="PF08345"/>
    </source>
</evidence>
<feature type="transmembrane region" description="Helical" evidence="10">
    <location>
        <begin position="413"/>
        <end position="433"/>
    </location>
</feature>
<dbReference type="Pfam" id="PF01514">
    <property type="entry name" value="YscJ_FliF"/>
    <property type="match status" value="1"/>
</dbReference>
<name>A0A8J6LRK7_9FIRM</name>
<dbReference type="AlphaFoldDB" id="A0A8J6LRK7"/>
<dbReference type="GO" id="GO:0005886">
    <property type="term" value="C:plasma membrane"/>
    <property type="evidence" value="ECO:0007669"/>
    <property type="project" value="UniProtKB-SubCell"/>
</dbReference>
<organism evidence="13 14">
    <name type="scientific">Capillibacterium thermochitinicola</name>
    <dbReference type="NCBI Taxonomy" id="2699427"/>
    <lineage>
        <taxon>Bacteria</taxon>
        <taxon>Bacillati</taxon>
        <taxon>Bacillota</taxon>
        <taxon>Capillibacterium</taxon>
    </lineage>
</organism>
<reference evidence="13" key="1">
    <citation type="submission" date="2020-06" db="EMBL/GenBank/DDBJ databases">
        <title>Novel chitinolytic bacterium.</title>
        <authorList>
            <person name="Ungkulpasvich U."/>
            <person name="Kosugi A."/>
            <person name="Uke A."/>
        </authorList>
    </citation>
    <scope>NUCLEOTIDE SEQUENCE</scope>
    <source>
        <strain evidence="13">UUS1-1</strain>
    </source>
</reference>
<dbReference type="InterPro" id="IPR006182">
    <property type="entry name" value="FliF_N_dom"/>
</dbReference>
<keyword evidence="8 9" id="KW-0975">Bacterial flagellum</keyword>
<keyword evidence="7 10" id="KW-0472">Membrane</keyword>
<evidence type="ECO:0000259" key="11">
    <source>
        <dbReference type="Pfam" id="PF01514"/>
    </source>
</evidence>
<dbReference type="PIRSF" id="PIRSF004862">
    <property type="entry name" value="FliF"/>
    <property type="match status" value="1"/>
</dbReference>
<dbReference type="NCBIfam" id="TIGR00206">
    <property type="entry name" value="fliF"/>
    <property type="match status" value="1"/>
</dbReference>
<evidence type="ECO:0000256" key="9">
    <source>
        <dbReference type="PIRNR" id="PIRNR004862"/>
    </source>
</evidence>
<protein>
    <recommendedName>
        <fullName evidence="9">Flagellar M-ring protein</fullName>
    </recommendedName>
</protein>
<keyword evidence="13" id="KW-0966">Cell projection</keyword>
<evidence type="ECO:0000256" key="2">
    <source>
        <dbReference type="ARBA" id="ARBA00004651"/>
    </source>
</evidence>
<dbReference type="RefSeq" id="WP_181338671.1">
    <property type="nucleotide sequence ID" value="NZ_JAAKDE010000003.1"/>
</dbReference>
<dbReference type="GO" id="GO:0071973">
    <property type="term" value="P:bacterial-type flagellum-dependent cell motility"/>
    <property type="evidence" value="ECO:0007669"/>
    <property type="project" value="InterPro"/>
</dbReference>
<feature type="transmembrane region" description="Helical" evidence="10">
    <location>
        <begin position="21"/>
        <end position="40"/>
    </location>
</feature>
<dbReference type="Proteomes" id="UP000657177">
    <property type="component" value="Unassembled WGS sequence"/>
</dbReference>
<accession>A0A8J6LRK7</accession>
<comment type="similarity">
    <text evidence="3 9">Belongs to the FliF family.</text>
</comment>